<dbReference type="EMBL" id="VKKY01000004">
    <property type="protein sequence ID" value="KAA3435986.1"/>
    <property type="molecule type" value="Genomic_DNA"/>
</dbReference>
<comment type="similarity">
    <text evidence="1">Belongs to the bleomycin resistance protein family.</text>
</comment>
<dbReference type="InterPro" id="IPR000335">
    <property type="entry name" value="Bleomycin-R"/>
</dbReference>
<dbReference type="RefSeq" id="WP_149093196.1">
    <property type="nucleotide sequence ID" value="NZ_VKKY01000004.1"/>
</dbReference>
<evidence type="ECO:0000259" key="4">
    <source>
        <dbReference type="PROSITE" id="PS51819"/>
    </source>
</evidence>
<reference evidence="5 6" key="1">
    <citation type="submission" date="2019-07" db="EMBL/GenBank/DDBJ databases">
        <title>Rufibacter sp. nov., isolated from lake sediment.</title>
        <authorList>
            <person name="Qu J.-H."/>
        </authorList>
    </citation>
    <scope>NUCLEOTIDE SEQUENCE [LARGE SCALE GENOMIC DNA]</scope>
    <source>
        <strain evidence="5 6">NBS58-1</strain>
    </source>
</reference>
<comment type="caution">
    <text evidence="5">The sequence shown here is derived from an EMBL/GenBank/DDBJ whole genome shotgun (WGS) entry which is preliminary data.</text>
</comment>
<evidence type="ECO:0000256" key="1">
    <source>
        <dbReference type="ARBA" id="ARBA00011051"/>
    </source>
</evidence>
<dbReference type="OrthoDB" id="66829at2"/>
<dbReference type="InterPro" id="IPR037523">
    <property type="entry name" value="VOC_core"/>
</dbReference>
<evidence type="ECO:0000313" key="5">
    <source>
        <dbReference type="EMBL" id="KAA3435986.1"/>
    </source>
</evidence>
<dbReference type="Proteomes" id="UP000324133">
    <property type="component" value="Unassembled WGS sequence"/>
</dbReference>
<dbReference type="InterPro" id="IPR004360">
    <property type="entry name" value="Glyas_Fos-R_dOase_dom"/>
</dbReference>
<keyword evidence="6" id="KW-1185">Reference proteome</keyword>
<accession>A0A5B6T782</accession>
<dbReference type="SUPFAM" id="SSF54593">
    <property type="entry name" value="Glyoxalase/Bleomycin resistance protein/Dihydroxybiphenyl dioxygenase"/>
    <property type="match status" value="1"/>
</dbReference>
<dbReference type="PROSITE" id="PS51819">
    <property type="entry name" value="VOC"/>
    <property type="match status" value="1"/>
</dbReference>
<dbReference type="Pfam" id="PF00903">
    <property type="entry name" value="Glyoxalase"/>
    <property type="match status" value="1"/>
</dbReference>
<name>A0A5B6T782_9BACT</name>
<gene>
    <name evidence="5" type="ORF">FOA19_22825</name>
</gene>
<keyword evidence="3" id="KW-0046">Antibiotic resistance</keyword>
<organism evidence="5 6">
    <name type="scientific">Rufibacter hautae</name>
    <dbReference type="NCBI Taxonomy" id="2595005"/>
    <lineage>
        <taxon>Bacteria</taxon>
        <taxon>Pseudomonadati</taxon>
        <taxon>Bacteroidota</taxon>
        <taxon>Cytophagia</taxon>
        <taxon>Cytophagales</taxon>
        <taxon>Hymenobacteraceae</taxon>
        <taxon>Rufibacter</taxon>
    </lineage>
</organism>
<feature type="domain" description="VOC" evidence="4">
    <location>
        <begin position="3"/>
        <end position="135"/>
    </location>
</feature>
<protein>
    <recommendedName>
        <fullName evidence="2">Bleomycin resistance protein</fullName>
    </recommendedName>
</protein>
<proteinExistence type="inferred from homology"/>
<dbReference type="AlphaFoldDB" id="A0A5B6T782"/>
<sequence>MKMKKSIPALPVRNIGESIKFYSEKLGFEARHHEDEFAILIRDEVELHLWKSGDESWRSKGASLSILPICSGAESFLAGTASCRIEVQGIDDLFKEYQSQGVTYDTETVVIYQLWGDKEFPVLDHHRNLLTFYEVIP</sequence>
<evidence type="ECO:0000313" key="6">
    <source>
        <dbReference type="Proteomes" id="UP000324133"/>
    </source>
</evidence>
<dbReference type="Gene3D" id="3.10.180.10">
    <property type="entry name" value="2,3-Dihydroxybiphenyl 1,2-Dioxygenase, domain 1"/>
    <property type="match status" value="1"/>
</dbReference>
<evidence type="ECO:0000256" key="3">
    <source>
        <dbReference type="ARBA" id="ARBA00023251"/>
    </source>
</evidence>
<dbReference type="GO" id="GO:0046677">
    <property type="term" value="P:response to antibiotic"/>
    <property type="evidence" value="ECO:0007669"/>
    <property type="project" value="UniProtKB-KW"/>
</dbReference>
<dbReference type="PRINTS" id="PR00311">
    <property type="entry name" value="BLEOMYCINRST"/>
</dbReference>
<dbReference type="CDD" id="cd08349">
    <property type="entry name" value="BLMA_like"/>
    <property type="match status" value="1"/>
</dbReference>
<evidence type="ECO:0000256" key="2">
    <source>
        <dbReference type="ARBA" id="ARBA00021572"/>
    </source>
</evidence>
<dbReference type="InterPro" id="IPR029068">
    <property type="entry name" value="Glyas_Bleomycin-R_OHBP_Dase"/>
</dbReference>